<dbReference type="InterPro" id="IPR016055">
    <property type="entry name" value="A-D-PHexomutase_a/b/a-I/II/III"/>
</dbReference>
<dbReference type="Pfam" id="PF21405">
    <property type="entry name" value="AMG1_II"/>
    <property type="match status" value="1"/>
</dbReference>
<dbReference type="InterPro" id="IPR049023">
    <property type="entry name" value="AMG1_II"/>
</dbReference>
<proteinExistence type="inferred from homology"/>
<dbReference type="Pfam" id="PF02878">
    <property type="entry name" value="PGM_PMM_I"/>
    <property type="match status" value="1"/>
</dbReference>
<keyword evidence="5" id="KW-0597">Phosphoprotein</keyword>
<dbReference type="InterPro" id="IPR016066">
    <property type="entry name" value="A-D-PHexomutase_CS"/>
</dbReference>
<dbReference type="PROSITE" id="PS00710">
    <property type="entry name" value="PGM_PMM"/>
    <property type="match status" value="1"/>
</dbReference>
<organism evidence="16 17">
    <name type="scientific">[Candida] anglica</name>
    <dbReference type="NCBI Taxonomy" id="148631"/>
    <lineage>
        <taxon>Eukaryota</taxon>
        <taxon>Fungi</taxon>
        <taxon>Dikarya</taxon>
        <taxon>Ascomycota</taxon>
        <taxon>Saccharomycotina</taxon>
        <taxon>Pichiomycetes</taxon>
        <taxon>Debaryomycetaceae</taxon>
        <taxon>Kurtzmaniella</taxon>
    </lineage>
</organism>
<evidence type="ECO:0000256" key="8">
    <source>
        <dbReference type="ARBA" id="ARBA00023235"/>
    </source>
</evidence>
<protein>
    <recommendedName>
        <fullName evidence="4 11">Phosphoacetylglucosamine mutase</fullName>
        <shortName evidence="11">PAGM</shortName>
        <ecNumber evidence="4 11">5.4.2.3</ecNumber>
    </recommendedName>
    <alternativeName>
        <fullName evidence="10 11">Acetylglucosamine phosphomutase</fullName>
    </alternativeName>
    <alternativeName>
        <fullName evidence="9 11">N-acetylglucosamine-phosphate mutase</fullName>
    </alternativeName>
</protein>
<comment type="cofactor">
    <cofactor evidence="11">
        <name>Mg(2+)</name>
        <dbReference type="ChEBI" id="CHEBI:18420"/>
    </cofactor>
    <text evidence="11">Binds 1 Mg(2+) ion per subunit.</text>
</comment>
<evidence type="ECO:0000313" key="16">
    <source>
        <dbReference type="EMBL" id="CAK7901272.1"/>
    </source>
</evidence>
<dbReference type="Proteomes" id="UP001497600">
    <property type="component" value="Chromosome C"/>
</dbReference>
<dbReference type="SUPFAM" id="SSF53738">
    <property type="entry name" value="Phosphoglucomutase, first 3 domains"/>
    <property type="match status" value="4"/>
</dbReference>
<dbReference type="EMBL" id="OZ004255">
    <property type="protein sequence ID" value="CAK7901272.1"/>
    <property type="molecule type" value="Genomic_DNA"/>
</dbReference>
<dbReference type="PANTHER" id="PTHR45955">
    <property type="entry name" value="PHOSPHOACETYLGLUCOSAMINE MUTASE"/>
    <property type="match status" value="1"/>
</dbReference>
<dbReference type="EC" id="5.4.2.3" evidence="4 11"/>
<dbReference type="PANTHER" id="PTHR45955:SF1">
    <property type="entry name" value="PHOSPHOACETYLGLUCOSAMINE MUTASE"/>
    <property type="match status" value="1"/>
</dbReference>
<comment type="pathway">
    <text evidence="2 11">Nucleotide-sugar biosynthesis; UDP-N-acetyl-alpha-D-glucosamine biosynthesis; N-acetyl-alpha-D-glucosamine 1-phosphate from alpha-D-glucosamine 6-phosphate (route I): step 2/2.</text>
</comment>
<comment type="function">
    <text evidence="11">Catalyzes the conversion of GlcNAc-6-P into GlcNAc-1-P during the synthesis of uridine diphosphate/UDP-GlcNAc, which is a biosynthetic precursor of chitin and also supplies the amino sugars for N-linked oligosaccharides of glycoproteins.</text>
</comment>
<reference evidence="16 17" key="1">
    <citation type="submission" date="2024-01" db="EMBL/GenBank/DDBJ databases">
        <authorList>
            <consortium name="Genoscope - CEA"/>
            <person name="William W."/>
        </authorList>
    </citation>
    <scope>NUCLEOTIDE SEQUENCE [LARGE SCALE GENOMIC DNA]</scope>
    <source>
        <strain evidence="16 17">29B2s-10</strain>
    </source>
</reference>
<feature type="domain" description="Phosphoacetylglucosamine mutase AMG1" evidence="14">
    <location>
        <begin position="305"/>
        <end position="442"/>
    </location>
</feature>
<evidence type="ECO:0000256" key="6">
    <source>
        <dbReference type="ARBA" id="ARBA00022723"/>
    </source>
</evidence>
<evidence type="ECO:0000259" key="12">
    <source>
        <dbReference type="Pfam" id="PF00408"/>
    </source>
</evidence>
<evidence type="ECO:0000259" key="14">
    <source>
        <dbReference type="Pfam" id="PF21404"/>
    </source>
</evidence>
<comment type="catalytic activity">
    <reaction evidence="1 11">
        <text>N-acetyl-alpha-D-glucosamine 1-phosphate = N-acetyl-D-glucosamine 6-phosphate</text>
        <dbReference type="Rhea" id="RHEA:23804"/>
        <dbReference type="ChEBI" id="CHEBI:57513"/>
        <dbReference type="ChEBI" id="CHEBI:57776"/>
        <dbReference type="EC" id="5.4.2.3"/>
    </reaction>
</comment>
<dbReference type="Pfam" id="PF00408">
    <property type="entry name" value="PGM_PMM_IV"/>
    <property type="match status" value="1"/>
</dbReference>
<dbReference type="Pfam" id="PF21404">
    <property type="entry name" value="AMG1_III"/>
    <property type="match status" value="1"/>
</dbReference>
<keyword evidence="8 11" id="KW-0413">Isomerase</keyword>
<evidence type="ECO:0000256" key="7">
    <source>
        <dbReference type="ARBA" id="ARBA00022842"/>
    </source>
</evidence>
<comment type="similarity">
    <text evidence="3 11">Belongs to the phosphohexose mutase family.</text>
</comment>
<dbReference type="InterPro" id="IPR036900">
    <property type="entry name" value="A-D-PHexomutase_C_sf"/>
</dbReference>
<accession>A0ABP0ECE7</accession>
<keyword evidence="6 11" id="KW-0479">Metal-binding</keyword>
<evidence type="ECO:0000259" key="15">
    <source>
        <dbReference type="Pfam" id="PF21405"/>
    </source>
</evidence>
<dbReference type="InterPro" id="IPR005843">
    <property type="entry name" value="A-D-PHexomutase_C"/>
</dbReference>
<evidence type="ECO:0000256" key="5">
    <source>
        <dbReference type="ARBA" id="ARBA00022553"/>
    </source>
</evidence>
<feature type="domain" description="Phosphoacetylglucosamine mutase AMG1" evidence="15">
    <location>
        <begin position="211"/>
        <end position="290"/>
    </location>
</feature>
<gene>
    <name evidence="16" type="primary">AGM1</name>
    <name evidence="16" type="ORF">CAAN4_C11232</name>
</gene>
<evidence type="ECO:0000256" key="2">
    <source>
        <dbReference type="ARBA" id="ARBA00004865"/>
    </source>
</evidence>
<dbReference type="CDD" id="cd03086">
    <property type="entry name" value="PGM3"/>
    <property type="match status" value="1"/>
</dbReference>
<feature type="domain" description="Alpha-D-phosphohexomutase alpha/beta/alpha" evidence="13">
    <location>
        <begin position="57"/>
        <end position="89"/>
    </location>
</feature>
<evidence type="ECO:0000256" key="3">
    <source>
        <dbReference type="ARBA" id="ARBA00010231"/>
    </source>
</evidence>
<dbReference type="Gene3D" id="3.30.310.50">
    <property type="entry name" value="Alpha-D-phosphohexomutase, C-terminal domain"/>
    <property type="match status" value="1"/>
</dbReference>
<dbReference type="SUPFAM" id="SSF55957">
    <property type="entry name" value="Phosphoglucomutase, C-terminal domain"/>
    <property type="match status" value="1"/>
</dbReference>
<keyword evidence="17" id="KW-1185">Reference proteome</keyword>
<evidence type="ECO:0000256" key="1">
    <source>
        <dbReference type="ARBA" id="ARBA00000558"/>
    </source>
</evidence>
<evidence type="ECO:0000259" key="13">
    <source>
        <dbReference type="Pfam" id="PF02878"/>
    </source>
</evidence>
<evidence type="ECO:0000256" key="4">
    <source>
        <dbReference type="ARBA" id="ARBA00012731"/>
    </source>
</evidence>
<evidence type="ECO:0000256" key="9">
    <source>
        <dbReference type="ARBA" id="ARBA00031926"/>
    </source>
</evidence>
<sequence length="536" mass="59258">MTWKDNLSKALVSYPKPDIKFAYGTAGFRTKADILDYVNFTVGILASIRSAYLDGKTVGVMVTASHNPPPDNGVKVVDPSGNMLESSWESYATTLANSTHEELISNIEKLVQQLGLDTGKLDSYAARVVLARDSRDSSPRLSQASIDGLSVFPSTTYQDYGLFTTPQLHYVTRTSNDAAFGKPTAEGYYEKMSLAFHKIFELSGGDSNKIDITVDAANGVGAPKAEELFDKYLSDNIAYQLVNAEYSKPELLNWDCGADFVKTNQKLPNNVSNPEKNKLYASFDGDADRLILYYVNSNNEFRLLDGDKISTLIALFFQRLFQNLQGLDLNIGVVQTAYANGSSTQYVEDVLKLPVRCTPTGVKHLHHEATNFDIGVYFEANGHGTVVFSPEAESKIFNHVAANKEEEKALQILQEFTKLINQTVGDAISDLLAILVVVNYLKYSPEDWDKSYSDLPNRLIKVIVPDRSIFKTTNAERTLVEPQGLQGKIDALVEKFPKGRSFVRASGTEDAVRVYAEADTPENAEELSRLVGELVK</sequence>
<dbReference type="InterPro" id="IPR049022">
    <property type="entry name" value="AMG1_III"/>
</dbReference>
<dbReference type="InterPro" id="IPR016657">
    <property type="entry name" value="PAGM"/>
</dbReference>
<feature type="domain" description="Alpha-D-phosphohexomutase C-terminal" evidence="12">
    <location>
        <begin position="459"/>
        <end position="527"/>
    </location>
</feature>
<evidence type="ECO:0000313" key="17">
    <source>
        <dbReference type="Proteomes" id="UP001497600"/>
    </source>
</evidence>
<name>A0ABP0ECE7_9ASCO</name>
<dbReference type="InterPro" id="IPR005844">
    <property type="entry name" value="A-D-PHexomutase_a/b/a-I"/>
</dbReference>
<dbReference type="Gene3D" id="3.40.120.10">
    <property type="entry name" value="Alpha-D-Glucose-1,6-Bisphosphate, subunit A, domain 3"/>
    <property type="match status" value="2"/>
</dbReference>
<evidence type="ECO:0000256" key="11">
    <source>
        <dbReference type="PIRNR" id="PIRNR016408"/>
    </source>
</evidence>
<dbReference type="PIRSF" id="PIRSF016408">
    <property type="entry name" value="PAGM"/>
    <property type="match status" value="1"/>
</dbReference>
<evidence type="ECO:0000256" key="10">
    <source>
        <dbReference type="ARBA" id="ARBA00032065"/>
    </source>
</evidence>
<keyword evidence="7 11" id="KW-0460">Magnesium</keyword>